<proteinExistence type="predicted"/>
<evidence type="ECO:0000256" key="3">
    <source>
        <dbReference type="ARBA" id="ARBA00023170"/>
    </source>
</evidence>
<dbReference type="InterPro" id="IPR035500">
    <property type="entry name" value="NHR-like_dom_sf"/>
</dbReference>
<dbReference type="Gene3D" id="1.10.565.10">
    <property type="entry name" value="Retinoid X Receptor"/>
    <property type="match status" value="1"/>
</dbReference>
<dbReference type="Proteomes" id="UP000005239">
    <property type="component" value="Unassembled WGS sequence"/>
</dbReference>
<sequence length="108" mass="12744">MRVKMRRWNPIENEFIAFLGISFWSLDSVSVSPDIYEIARWYRRLIFCELNELYSARMRLDGYVTRLGEALMLLASIQLFFSEELSRFGMLKLLDQTVGQRKYDGCSA</sequence>
<keyword evidence="3" id="KW-0675">Receptor</keyword>
<dbReference type="PANTHER" id="PTHR46011:SF6">
    <property type="entry name" value="HIGH ZINC ACTIVATED NUCLEAR RECEPTOR PROTEIN"/>
    <property type="match status" value="1"/>
</dbReference>
<reference evidence="4" key="2">
    <citation type="submission" date="2022-06" db="UniProtKB">
        <authorList>
            <consortium name="EnsemblMetazoa"/>
        </authorList>
    </citation>
    <scope>IDENTIFICATION</scope>
    <source>
        <strain evidence="4">PS312</strain>
    </source>
</reference>
<keyword evidence="2" id="KW-0804">Transcription</keyword>
<accession>A0A8R1UA63</accession>
<evidence type="ECO:0000256" key="1">
    <source>
        <dbReference type="ARBA" id="ARBA00023015"/>
    </source>
</evidence>
<evidence type="ECO:0000256" key="2">
    <source>
        <dbReference type="ARBA" id="ARBA00023163"/>
    </source>
</evidence>
<accession>A0A2A6CPW4</accession>
<dbReference type="PANTHER" id="PTHR46011">
    <property type="entry name" value="NUCLEAR HORMONE RECEPTOR FAMILY MEMBER NHR-86-RELATED"/>
    <property type="match status" value="1"/>
</dbReference>
<keyword evidence="1" id="KW-0805">Transcription regulation</keyword>
<dbReference type="AlphaFoldDB" id="A0A2A6CPW4"/>
<reference evidence="5" key="1">
    <citation type="journal article" date="2008" name="Nat. Genet.">
        <title>The Pristionchus pacificus genome provides a unique perspective on nematode lifestyle and parasitism.</title>
        <authorList>
            <person name="Dieterich C."/>
            <person name="Clifton S.W."/>
            <person name="Schuster L.N."/>
            <person name="Chinwalla A."/>
            <person name="Delehaunty K."/>
            <person name="Dinkelacker I."/>
            <person name="Fulton L."/>
            <person name="Fulton R."/>
            <person name="Godfrey J."/>
            <person name="Minx P."/>
            <person name="Mitreva M."/>
            <person name="Roeseler W."/>
            <person name="Tian H."/>
            <person name="Witte H."/>
            <person name="Yang S.P."/>
            <person name="Wilson R.K."/>
            <person name="Sommer R.J."/>
        </authorList>
    </citation>
    <scope>NUCLEOTIDE SEQUENCE [LARGE SCALE GENOMIC DNA]</scope>
    <source>
        <strain evidence="5">PS312</strain>
    </source>
</reference>
<dbReference type="SUPFAM" id="SSF48508">
    <property type="entry name" value="Nuclear receptor ligand-binding domain"/>
    <property type="match status" value="1"/>
</dbReference>
<dbReference type="OrthoDB" id="5780022at2759"/>
<name>A0A2A6CPW4_PRIPA</name>
<dbReference type="Pfam" id="PF00104">
    <property type="entry name" value="Hormone_recep"/>
    <property type="match status" value="1"/>
</dbReference>
<evidence type="ECO:0000313" key="5">
    <source>
        <dbReference type="Proteomes" id="UP000005239"/>
    </source>
</evidence>
<keyword evidence="5" id="KW-1185">Reference proteome</keyword>
<organism evidence="4 5">
    <name type="scientific">Pristionchus pacificus</name>
    <name type="common">Parasitic nematode worm</name>
    <dbReference type="NCBI Taxonomy" id="54126"/>
    <lineage>
        <taxon>Eukaryota</taxon>
        <taxon>Metazoa</taxon>
        <taxon>Ecdysozoa</taxon>
        <taxon>Nematoda</taxon>
        <taxon>Chromadorea</taxon>
        <taxon>Rhabditida</taxon>
        <taxon>Rhabditina</taxon>
        <taxon>Diplogasteromorpha</taxon>
        <taxon>Diplogasteroidea</taxon>
        <taxon>Neodiplogasteridae</taxon>
        <taxon>Pristionchus</taxon>
    </lineage>
</organism>
<evidence type="ECO:0000313" key="4">
    <source>
        <dbReference type="EnsemblMetazoa" id="PPA15473.1"/>
    </source>
</evidence>
<dbReference type="EnsemblMetazoa" id="PPA15473.1">
    <property type="protein sequence ID" value="PPA15473.1"/>
    <property type="gene ID" value="WBGene00105027"/>
</dbReference>
<protein>
    <submittedName>
        <fullName evidence="4">Nuclear receptor</fullName>
    </submittedName>
</protein>
<gene>
    <name evidence="4" type="primary">WBGene00105027</name>
</gene>
<dbReference type="InterPro" id="IPR000536">
    <property type="entry name" value="Nucl_hrmn_rcpt_lig-bd"/>
</dbReference>